<feature type="compositionally biased region" description="Basic and acidic residues" evidence="1">
    <location>
        <begin position="392"/>
        <end position="405"/>
    </location>
</feature>
<proteinExistence type="predicted"/>
<evidence type="ECO:0000256" key="1">
    <source>
        <dbReference type="SAM" id="MobiDB-lite"/>
    </source>
</evidence>
<dbReference type="PANTHER" id="PTHR10887">
    <property type="entry name" value="DNA2/NAM7 HELICASE FAMILY"/>
    <property type="match status" value="1"/>
</dbReference>
<reference evidence="2 3" key="1">
    <citation type="submission" date="2020-02" db="EMBL/GenBank/DDBJ databases">
        <authorList>
            <person name="Ma Q."/>
            <person name="Huang Y."/>
            <person name="Song X."/>
            <person name="Pei D."/>
        </authorList>
    </citation>
    <scope>NUCLEOTIDE SEQUENCE [LARGE SCALE GENOMIC DNA]</scope>
    <source>
        <strain evidence="2">Sxm20200214</strain>
        <tissue evidence="2">Leaf</tissue>
    </source>
</reference>
<gene>
    <name evidence="2" type="ORF">Bca52824_047021</name>
</gene>
<feature type="compositionally biased region" description="Basic and acidic residues" evidence="1">
    <location>
        <begin position="475"/>
        <end position="484"/>
    </location>
</feature>
<dbReference type="PANTHER" id="PTHR10887:SF468">
    <property type="entry name" value="P-LOOP CONTAINING NUCLEOSIDE TRIPHOSPHATE HYDROLASES SUPERFAMILY PROTEIN"/>
    <property type="match status" value="1"/>
</dbReference>
<feature type="compositionally biased region" description="Polar residues" evidence="1">
    <location>
        <begin position="375"/>
        <end position="388"/>
    </location>
</feature>
<dbReference type="InterPro" id="IPR045055">
    <property type="entry name" value="DNA2/NAM7-like"/>
</dbReference>
<keyword evidence="3" id="KW-1185">Reference proteome</keyword>
<evidence type="ECO:0000313" key="2">
    <source>
        <dbReference type="EMBL" id="KAG2287417.1"/>
    </source>
</evidence>
<organism evidence="2 3">
    <name type="scientific">Brassica carinata</name>
    <name type="common">Ethiopian mustard</name>
    <name type="synonym">Abyssinian cabbage</name>
    <dbReference type="NCBI Taxonomy" id="52824"/>
    <lineage>
        <taxon>Eukaryota</taxon>
        <taxon>Viridiplantae</taxon>
        <taxon>Streptophyta</taxon>
        <taxon>Embryophyta</taxon>
        <taxon>Tracheophyta</taxon>
        <taxon>Spermatophyta</taxon>
        <taxon>Magnoliopsida</taxon>
        <taxon>eudicotyledons</taxon>
        <taxon>Gunneridae</taxon>
        <taxon>Pentapetalae</taxon>
        <taxon>rosids</taxon>
        <taxon>malvids</taxon>
        <taxon>Brassicales</taxon>
        <taxon>Brassicaceae</taxon>
        <taxon>Brassiceae</taxon>
        <taxon>Brassica</taxon>
    </lineage>
</organism>
<dbReference type="OrthoDB" id="3156807at2759"/>
<feature type="compositionally biased region" description="Acidic residues" evidence="1">
    <location>
        <begin position="464"/>
        <end position="473"/>
    </location>
</feature>
<evidence type="ECO:0000313" key="3">
    <source>
        <dbReference type="Proteomes" id="UP000886595"/>
    </source>
</evidence>
<accession>A0A8X7UQU6</accession>
<protein>
    <submittedName>
        <fullName evidence="2">Uncharacterized protein</fullName>
    </submittedName>
</protein>
<sequence>MEKKEKSSLAERLFSLSIKDILNRDLYKHQIKPIPDRFRSAEEYRRCFVPHLLEETRTELSSTFKSLSRSPVFEIHSVEIKEGSGSSSNSVYEITLKNTGTINATYQPKCGDVIALTKERPRRIDDLNPLHLAYVFFSDGDLTVFVRSARAIPSLHEYPILPYKQNGHLIRFGVFLMNTTTNIRIWNALHNEDPSSTLIQSVLQENSLRKTIPDRFGTVDEYVHCFIPHLLEETRTELFSSLKSLSRSPVFFTHSMEKRIKESSGSSSNTLLYDITLSNEDNFSAKYQPKCGDLIALTKTRPRRIDDLDPLLLAYVFKMDGDLIISVHVSRSLSPGEKHSIRFGVSLTTLTTNTRIWNALHNEAANSTLIQSVLQGNNQREQRAVSTRSQRRGMEQVGKELDSSDKPVGAVCSTGLQQQQRNSTTRWRGGCPKSNGEADSSADEEQPANRRRIEVIPSQQNLSSDDESDDTPVLEDLRCSETEV</sequence>
<feature type="compositionally biased region" description="Polar residues" evidence="1">
    <location>
        <begin position="414"/>
        <end position="426"/>
    </location>
</feature>
<dbReference type="Proteomes" id="UP000886595">
    <property type="component" value="Unassembled WGS sequence"/>
</dbReference>
<name>A0A8X7UQU6_BRACI</name>
<dbReference type="EMBL" id="JAAMPC010000010">
    <property type="protein sequence ID" value="KAG2287417.1"/>
    <property type="molecule type" value="Genomic_DNA"/>
</dbReference>
<feature type="region of interest" description="Disordered" evidence="1">
    <location>
        <begin position="375"/>
        <end position="484"/>
    </location>
</feature>
<comment type="caution">
    <text evidence="2">The sequence shown here is derived from an EMBL/GenBank/DDBJ whole genome shotgun (WGS) entry which is preliminary data.</text>
</comment>
<dbReference type="AlphaFoldDB" id="A0A8X7UQU6"/>